<evidence type="ECO:0000313" key="2">
    <source>
        <dbReference type="Proteomes" id="UP000007322"/>
    </source>
</evidence>
<protein>
    <submittedName>
        <fullName evidence="1">Uncharacterized protein</fullName>
    </submittedName>
</protein>
<evidence type="ECO:0000313" key="1">
    <source>
        <dbReference type="EMBL" id="AEO59585.1"/>
    </source>
</evidence>
<dbReference type="eggNOG" id="ENOG502STVP">
    <property type="taxonomic scope" value="Eukaryota"/>
</dbReference>
<dbReference type="InParanoid" id="G2QIV7"/>
<accession>G2QIV7</accession>
<gene>
    <name evidence="1" type="ORF">MYCTH_2040301</name>
</gene>
<dbReference type="OrthoDB" id="5194348at2759"/>
<dbReference type="AlphaFoldDB" id="G2QIV7"/>
<keyword evidence="2" id="KW-1185">Reference proteome</keyword>
<dbReference type="Proteomes" id="UP000007322">
    <property type="component" value="Chromosome 5"/>
</dbReference>
<feature type="non-terminal residue" evidence="1">
    <location>
        <position position="1"/>
    </location>
</feature>
<dbReference type="VEuPathDB" id="FungiDB:MYCTH_2040301"/>
<reference evidence="1 2" key="1">
    <citation type="journal article" date="2011" name="Nat. Biotechnol.">
        <title>Comparative genomic analysis of the thermophilic biomass-degrading fungi Myceliophthora thermophila and Thielavia terrestris.</title>
        <authorList>
            <person name="Berka R.M."/>
            <person name="Grigoriev I.V."/>
            <person name="Otillar R."/>
            <person name="Salamov A."/>
            <person name="Grimwood J."/>
            <person name="Reid I."/>
            <person name="Ishmael N."/>
            <person name="John T."/>
            <person name="Darmond C."/>
            <person name="Moisan M.-C."/>
            <person name="Henrissat B."/>
            <person name="Coutinho P.M."/>
            <person name="Lombard V."/>
            <person name="Natvig D.O."/>
            <person name="Lindquist E."/>
            <person name="Schmutz J."/>
            <person name="Lucas S."/>
            <person name="Harris P."/>
            <person name="Powlowski J."/>
            <person name="Bellemare A."/>
            <person name="Taylor D."/>
            <person name="Butler G."/>
            <person name="de Vries R.P."/>
            <person name="Allijn I.E."/>
            <person name="van den Brink J."/>
            <person name="Ushinsky S."/>
            <person name="Storms R."/>
            <person name="Powell A.J."/>
            <person name="Paulsen I.T."/>
            <person name="Elbourne L.D.H."/>
            <person name="Baker S.E."/>
            <person name="Magnuson J."/>
            <person name="LaBoissiere S."/>
            <person name="Clutterbuck A.J."/>
            <person name="Martinez D."/>
            <person name="Wogulis M."/>
            <person name="de Leon A.L."/>
            <person name="Rey M.W."/>
            <person name="Tsang A."/>
        </authorList>
    </citation>
    <scope>NUCLEOTIDE SEQUENCE [LARGE SCALE GENOMIC DNA]</scope>
    <source>
        <strain evidence="2">ATCC 42464 / BCRC 31852 / DSM 1799</strain>
    </source>
</reference>
<dbReference type="OMA" id="AQTYPEC"/>
<name>G2QIV7_THET4</name>
<dbReference type="HOGENOM" id="CLU_185462_0_0_1"/>
<dbReference type="KEGG" id="mtm:MYCTH_2040301"/>
<dbReference type="GeneID" id="11506624"/>
<dbReference type="RefSeq" id="XP_003664830.1">
    <property type="nucleotide sequence ID" value="XM_003664782.1"/>
</dbReference>
<dbReference type="EMBL" id="CP003006">
    <property type="protein sequence ID" value="AEO59585.1"/>
    <property type="molecule type" value="Genomic_DNA"/>
</dbReference>
<sequence length="72" mass="8315">QESQECTRELIRTDDCAAVINPTACYNQFRWTSRTLSCIDGVDDAERKRRACLCCSCVGDVMCNWVRQNRFC</sequence>
<proteinExistence type="predicted"/>
<organism evidence="1 2">
    <name type="scientific">Thermothelomyces thermophilus (strain ATCC 42464 / BCRC 31852 / DSM 1799)</name>
    <name type="common">Sporotrichum thermophile</name>
    <dbReference type="NCBI Taxonomy" id="573729"/>
    <lineage>
        <taxon>Eukaryota</taxon>
        <taxon>Fungi</taxon>
        <taxon>Dikarya</taxon>
        <taxon>Ascomycota</taxon>
        <taxon>Pezizomycotina</taxon>
        <taxon>Sordariomycetes</taxon>
        <taxon>Sordariomycetidae</taxon>
        <taxon>Sordariales</taxon>
        <taxon>Chaetomiaceae</taxon>
        <taxon>Thermothelomyces</taxon>
    </lineage>
</organism>
<feature type="non-terminal residue" evidence="1">
    <location>
        <position position="72"/>
    </location>
</feature>